<dbReference type="Gene3D" id="3.40.50.10740">
    <property type="entry name" value="Class I glutamine amidotransferase-like"/>
    <property type="match status" value="1"/>
</dbReference>
<keyword evidence="10" id="KW-1185">Reference proteome</keyword>
<evidence type="ECO:0000259" key="8">
    <source>
        <dbReference type="Pfam" id="PF17676"/>
    </source>
</evidence>
<dbReference type="InterPro" id="IPR027461">
    <property type="entry name" value="Carboxypeptidase_A_C_sf"/>
</dbReference>
<evidence type="ECO:0000256" key="4">
    <source>
        <dbReference type="ARBA" id="ARBA00022801"/>
    </source>
</evidence>
<comment type="caution">
    <text evidence="9">The sequence shown here is derived from an EMBL/GenBank/DDBJ whole genome shotgun (WGS) entry which is preliminary data.</text>
</comment>
<dbReference type="RefSeq" id="WP_107021565.1">
    <property type="nucleotide sequence ID" value="NZ_KZ679057.1"/>
</dbReference>
<sequence length="338" mass="36616">MPTIRRPRALRPGDLVAVTAPSDRLEPGDEPLLARGVAILERMGFRVRVSPTVDTARSRWWAAGVPAEQAAELNALLRDPEVRAVVAHTGGQATIGYLDLIDLDAIRADPKPILGYSDISVLHMALYARTGLVGFHADIVTHGFGSDWYTLGDEARRSELVDLYTRVLTRAEAPGALPAGGTWETWRPGRAQGPLLGGLLNRLVHVQATPFALPAEGFDGAILFWEELQRPVTRIWYDLHTLRLSGVLDRIAGMVVGIPHEVTPWEDGGEEVGLREVVLDVLGERDIPVLAQVDFGHTSPNLPLPLGVRAEVDADNRTLSLLEPAVEAAGPAAPAEDR</sequence>
<keyword evidence="2 9" id="KW-0121">Carboxypeptidase</keyword>
<keyword evidence="5" id="KW-0720">Serine protease</keyword>
<dbReference type="PANTHER" id="PTHR30237:SF2">
    <property type="entry name" value="MUREIN TETRAPEPTIDE CARBOXYPEPTIDASE"/>
    <property type="match status" value="1"/>
</dbReference>
<feature type="active site" description="Charge relay system" evidence="6">
    <location>
        <position position="226"/>
    </location>
</feature>
<comment type="similarity">
    <text evidence="1">Belongs to the peptidase S66 family.</text>
</comment>
<evidence type="ECO:0000256" key="6">
    <source>
        <dbReference type="PIRSR" id="PIRSR028757-1"/>
    </source>
</evidence>
<dbReference type="Gene3D" id="3.50.30.60">
    <property type="entry name" value="LD-carboxypeptidase A C-terminal domain-like"/>
    <property type="match status" value="1"/>
</dbReference>
<dbReference type="PIRSF" id="PIRSF028757">
    <property type="entry name" value="LD-carboxypeptidase"/>
    <property type="match status" value="1"/>
</dbReference>
<dbReference type="OrthoDB" id="9807329at2"/>
<evidence type="ECO:0000256" key="2">
    <source>
        <dbReference type="ARBA" id="ARBA00022645"/>
    </source>
</evidence>
<dbReference type="CDD" id="cd07062">
    <property type="entry name" value="Peptidase_S66_mccF_like"/>
    <property type="match status" value="1"/>
</dbReference>
<dbReference type="PANTHER" id="PTHR30237">
    <property type="entry name" value="MURAMOYLTETRAPEPTIDE CARBOXYPEPTIDASE"/>
    <property type="match status" value="1"/>
</dbReference>
<dbReference type="GO" id="GO:0006508">
    <property type="term" value="P:proteolysis"/>
    <property type="evidence" value="ECO:0007669"/>
    <property type="project" value="UniProtKB-KW"/>
</dbReference>
<dbReference type="InterPro" id="IPR040449">
    <property type="entry name" value="Peptidase_S66_N"/>
</dbReference>
<dbReference type="Pfam" id="PF02016">
    <property type="entry name" value="Peptidase_S66"/>
    <property type="match status" value="1"/>
</dbReference>
<dbReference type="InterPro" id="IPR040921">
    <property type="entry name" value="Peptidase_S66C"/>
</dbReference>
<evidence type="ECO:0000313" key="9">
    <source>
        <dbReference type="EMBL" id="PSM38234.1"/>
    </source>
</evidence>
<evidence type="ECO:0000256" key="5">
    <source>
        <dbReference type="ARBA" id="ARBA00022825"/>
    </source>
</evidence>
<evidence type="ECO:0000313" key="10">
    <source>
        <dbReference type="Proteomes" id="UP000240429"/>
    </source>
</evidence>
<dbReference type="SUPFAM" id="SSF141986">
    <property type="entry name" value="LD-carboxypeptidase A C-terminal domain-like"/>
    <property type="match status" value="1"/>
</dbReference>
<feature type="active site" description="Charge relay system" evidence="6">
    <location>
        <position position="297"/>
    </location>
</feature>
<dbReference type="SUPFAM" id="SSF52317">
    <property type="entry name" value="Class I glutamine amidotransferase-like"/>
    <property type="match status" value="1"/>
</dbReference>
<evidence type="ECO:0000259" key="7">
    <source>
        <dbReference type="Pfam" id="PF02016"/>
    </source>
</evidence>
<dbReference type="EMBL" id="PYBJ01000031">
    <property type="protein sequence ID" value="PSM38234.1"/>
    <property type="molecule type" value="Genomic_DNA"/>
</dbReference>
<keyword evidence="4" id="KW-0378">Hydrolase</keyword>
<accession>A0A2P8PW65</accession>
<dbReference type="InterPro" id="IPR027478">
    <property type="entry name" value="LdcA_N"/>
</dbReference>
<dbReference type="InterPro" id="IPR029062">
    <property type="entry name" value="Class_I_gatase-like"/>
</dbReference>
<proteinExistence type="inferred from homology"/>
<dbReference type="GO" id="GO:0004180">
    <property type="term" value="F:carboxypeptidase activity"/>
    <property type="evidence" value="ECO:0007669"/>
    <property type="project" value="UniProtKB-KW"/>
</dbReference>
<feature type="active site" description="Nucleophile" evidence="6">
    <location>
        <position position="117"/>
    </location>
</feature>
<dbReference type="Proteomes" id="UP000240429">
    <property type="component" value="Unassembled WGS sequence"/>
</dbReference>
<evidence type="ECO:0000256" key="1">
    <source>
        <dbReference type="ARBA" id="ARBA00010233"/>
    </source>
</evidence>
<dbReference type="GO" id="GO:0008236">
    <property type="term" value="F:serine-type peptidase activity"/>
    <property type="evidence" value="ECO:0007669"/>
    <property type="project" value="UniProtKB-KW"/>
</dbReference>
<gene>
    <name evidence="9" type="ORF">C6Y14_38590</name>
</gene>
<dbReference type="Pfam" id="PF17676">
    <property type="entry name" value="Peptidase_S66C"/>
    <property type="match status" value="1"/>
</dbReference>
<evidence type="ECO:0000256" key="3">
    <source>
        <dbReference type="ARBA" id="ARBA00022670"/>
    </source>
</evidence>
<organism evidence="9 10">
    <name type="scientific">Streptomyces dioscori</name>
    <dbReference type="NCBI Taxonomy" id="2109333"/>
    <lineage>
        <taxon>Bacteria</taxon>
        <taxon>Bacillati</taxon>
        <taxon>Actinomycetota</taxon>
        <taxon>Actinomycetes</taxon>
        <taxon>Kitasatosporales</taxon>
        <taxon>Streptomycetaceae</taxon>
        <taxon>Streptomyces</taxon>
        <taxon>Streptomyces aurantiacus group</taxon>
    </lineage>
</organism>
<dbReference type="AlphaFoldDB" id="A0A2P8PW65"/>
<reference evidence="9 10" key="1">
    <citation type="submission" date="2018-03" db="EMBL/GenBank/DDBJ databases">
        <title>Streptomyces dioscori sp. nov., a novel endophytic actinobacterium isolated from bulbil of Dioscorea bulbifera L.</title>
        <authorList>
            <person name="Zhikuan W."/>
        </authorList>
    </citation>
    <scope>NUCLEOTIDE SEQUENCE [LARGE SCALE GENOMIC DNA]</scope>
    <source>
        <strain evidence="9 10">A217</strain>
    </source>
</reference>
<feature type="domain" description="LD-carboxypeptidase N-terminal" evidence="7">
    <location>
        <begin position="16"/>
        <end position="137"/>
    </location>
</feature>
<dbReference type="InterPro" id="IPR003507">
    <property type="entry name" value="S66_fam"/>
</dbReference>
<keyword evidence="3" id="KW-0645">Protease</keyword>
<protein>
    <submittedName>
        <fullName evidence="9">Muramoyltetrapeptide carboxypeptidase</fullName>
    </submittedName>
</protein>
<feature type="domain" description="LD-carboxypeptidase C-terminal" evidence="8">
    <location>
        <begin position="192"/>
        <end position="312"/>
    </location>
</feature>
<name>A0A2P8PW65_9ACTN</name>